<dbReference type="PANTHER" id="PTHR31142:SF4">
    <property type="entry name" value="OS01G0751300 PROTEIN"/>
    <property type="match status" value="1"/>
</dbReference>
<evidence type="ECO:0000256" key="5">
    <source>
        <dbReference type="ARBA" id="ARBA00023136"/>
    </source>
</evidence>
<gene>
    <name evidence="8" type="ORF">Cni_G19759</name>
</gene>
<comment type="similarity">
    <text evidence="2">Belongs to the plant tobamovirus multiplication TOM1 protein family.</text>
</comment>
<feature type="transmembrane region" description="Helical" evidence="6">
    <location>
        <begin position="55"/>
        <end position="78"/>
    </location>
</feature>
<proteinExistence type="inferred from homology"/>
<keyword evidence="3 6" id="KW-0812">Transmembrane</keyword>
<evidence type="ECO:0000256" key="6">
    <source>
        <dbReference type="SAM" id="Phobius"/>
    </source>
</evidence>
<accession>A0AAQ3KL27</accession>
<evidence type="ECO:0000256" key="3">
    <source>
        <dbReference type="ARBA" id="ARBA00022692"/>
    </source>
</evidence>
<comment type="subcellular location">
    <subcellularLocation>
        <location evidence="1">Vacuole membrane</location>
        <topology evidence="1">Multi-pass membrane protein</topology>
    </subcellularLocation>
</comment>
<keyword evidence="5 6" id="KW-0472">Membrane</keyword>
<feature type="transmembrane region" description="Helical" evidence="6">
    <location>
        <begin position="249"/>
        <end position="269"/>
    </location>
</feature>
<feature type="transmembrane region" description="Helical" evidence="6">
    <location>
        <begin position="90"/>
        <end position="113"/>
    </location>
</feature>
<feature type="transmembrane region" description="Helical" evidence="6">
    <location>
        <begin position="289"/>
        <end position="310"/>
    </location>
</feature>
<feature type="transmembrane region" description="Helical" evidence="6">
    <location>
        <begin position="168"/>
        <end position="189"/>
    </location>
</feature>
<dbReference type="InterPro" id="IPR009457">
    <property type="entry name" value="THH1/TOM1/TOM3_dom"/>
</dbReference>
<name>A0AAQ3KL27_9LILI</name>
<evidence type="ECO:0000256" key="2">
    <source>
        <dbReference type="ARBA" id="ARBA00006779"/>
    </source>
</evidence>
<dbReference type="Proteomes" id="UP001327560">
    <property type="component" value="Chromosome 6"/>
</dbReference>
<organism evidence="8 9">
    <name type="scientific">Canna indica</name>
    <name type="common">Indian-shot</name>
    <dbReference type="NCBI Taxonomy" id="4628"/>
    <lineage>
        <taxon>Eukaryota</taxon>
        <taxon>Viridiplantae</taxon>
        <taxon>Streptophyta</taxon>
        <taxon>Embryophyta</taxon>
        <taxon>Tracheophyta</taxon>
        <taxon>Spermatophyta</taxon>
        <taxon>Magnoliopsida</taxon>
        <taxon>Liliopsida</taxon>
        <taxon>Zingiberales</taxon>
        <taxon>Cannaceae</taxon>
        <taxon>Canna</taxon>
    </lineage>
</organism>
<dbReference type="AlphaFoldDB" id="A0AAQ3KL27"/>
<evidence type="ECO:0000256" key="1">
    <source>
        <dbReference type="ARBA" id="ARBA00004128"/>
    </source>
</evidence>
<feature type="domain" description="THH1/TOM1/TOM3" evidence="7">
    <location>
        <begin position="180"/>
        <end position="320"/>
    </location>
</feature>
<feature type="transmembrane region" description="Helical" evidence="6">
    <location>
        <begin position="209"/>
        <end position="228"/>
    </location>
</feature>
<feature type="domain" description="THH1/TOM1/TOM3" evidence="7">
    <location>
        <begin position="21"/>
        <end position="121"/>
    </location>
</feature>
<dbReference type="GO" id="GO:0005774">
    <property type="term" value="C:vacuolar membrane"/>
    <property type="evidence" value="ECO:0007669"/>
    <property type="project" value="UniProtKB-SubCell"/>
</dbReference>
<dbReference type="EMBL" id="CP136895">
    <property type="protein sequence ID" value="WOL10998.1"/>
    <property type="molecule type" value="Genomic_DNA"/>
</dbReference>
<sequence length="361" mass="40267">MWREGGAGRRCLPIEVVAADVTLAVVDGTLAIFAFVQLLRIHLRNQQLGWTRQKIFHLMIGSSNLGYLVYFISILVATCEGWKCWSHGCGFVLMACPHILSLSAFLLLLSFWIDLCHQANDDEEEDDEIGYNEALLQKSKSKESLLQVDGHRRSCFPRVIHVGSRQKFVIMVIVLTFLSMIAFSILIWIGKGKNPIDSSLVARVSLDIFSVAILLLGGALACYGVLLFSKMRKVRSEMVSIEMWKVASLAAVSVTCFTLSAVLALVTNVPLQVFSYSHSADLDHISSSIFMFLYYFVGSSVPSGFVLWVMRDMPPRVIADNHRPASSTVISFIRETNQNPQWRATVTSSQSKLQRLKASPI</sequence>
<evidence type="ECO:0000256" key="4">
    <source>
        <dbReference type="ARBA" id="ARBA00022989"/>
    </source>
</evidence>
<evidence type="ECO:0000313" key="9">
    <source>
        <dbReference type="Proteomes" id="UP001327560"/>
    </source>
</evidence>
<dbReference type="InterPro" id="IPR040226">
    <property type="entry name" value="THH1/TOM1/TOM3"/>
</dbReference>
<dbReference type="Pfam" id="PF06454">
    <property type="entry name" value="THH1_TOM1-3_dom"/>
    <property type="match status" value="2"/>
</dbReference>
<reference evidence="8 9" key="1">
    <citation type="submission" date="2023-10" db="EMBL/GenBank/DDBJ databases">
        <title>Chromosome-scale genome assembly provides insights into flower coloration mechanisms of Canna indica.</title>
        <authorList>
            <person name="Li C."/>
        </authorList>
    </citation>
    <scope>NUCLEOTIDE SEQUENCE [LARGE SCALE GENOMIC DNA]</scope>
    <source>
        <tissue evidence="8">Flower</tissue>
    </source>
</reference>
<dbReference type="PANTHER" id="PTHR31142">
    <property type="entry name" value="TOBAMOVIRUS MULTIPLICATION PROTEIN 1-LIKE ISOFORM X1"/>
    <property type="match status" value="1"/>
</dbReference>
<evidence type="ECO:0000259" key="7">
    <source>
        <dbReference type="Pfam" id="PF06454"/>
    </source>
</evidence>
<keyword evidence="4 6" id="KW-1133">Transmembrane helix</keyword>
<keyword evidence="9" id="KW-1185">Reference proteome</keyword>
<protein>
    <submittedName>
        <fullName evidence="8">Tobamovirus multiplication protein 1-like isoform X1</fullName>
    </submittedName>
</protein>
<evidence type="ECO:0000313" key="8">
    <source>
        <dbReference type="EMBL" id="WOL10998.1"/>
    </source>
</evidence>